<proteinExistence type="predicted"/>
<evidence type="ECO:0000256" key="1">
    <source>
        <dbReference type="SAM" id="MobiDB-lite"/>
    </source>
</evidence>
<dbReference type="Proteomes" id="UP000295106">
    <property type="component" value="Unassembled WGS sequence"/>
</dbReference>
<organism evidence="2 3">
    <name type="scientific">Rubrivivax gelatinosus</name>
    <name type="common">Rhodocyclus gelatinosus</name>
    <name type="synonym">Rhodopseudomonas gelatinosa</name>
    <dbReference type="NCBI Taxonomy" id="28068"/>
    <lineage>
        <taxon>Bacteria</taxon>
        <taxon>Pseudomonadati</taxon>
        <taxon>Pseudomonadota</taxon>
        <taxon>Betaproteobacteria</taxon>
        <taxon>Burkholderiales</taxon>
        <taxon>Sphaerotilaceae</taxon>
        <taxon>Rubrivivax</taxon>
    </lineage>
</organism>
<feature type="region of interest" description="Disordered" evidence="1">
    <location>
        <begin position="90"/>
        <end position="113"/>
    </location>
</feature>
<comment type="caution">
    <text evidence="2">The sequence shown here is derived from an EMBL/GenBank/DDBJ whole genome shotgun (WGS) entry which is preliminary data.</text>
</comment>
<name>A0A4R2MXP5_RUBGE</name>
<protein>
    <submittedName>
        <fullName evidence="2">Uncharacterized protein</fullName>
    </submittedName>
</protein>
<gene>
    <name evidence="2" type="ORF">EV684_101225</name>
</gene>
<reference evidence="2 3" key="1">
    <citation type="submission" date="2019-03" db="EMBL/GenBank/DDBJ databases">
        <title>Genomic Encyclopedia of Type Strains, Phase IV (KMG-IV): sequencing the most valuable type-strain genomes for metagenomic binning, comparative biology and taxonomic classification.</title>
        <authorList>
            <person name="Goeker M."/>
        </authorList>
    </citation>
    <scope>NUCLEOTIDE SEQUENCE [LARGE SCALE GENOMIC DNA]</scope>
    <source>
        <strain evidence="2 3">DSM 1709</strain>
    </source>
</reference>
<evidence type="ECO:0000313" key="2">
    <source>
        <dbReference type="EMBL" id="TCP05353.1"/>
    </source>
</evidence>
<sequence length="469" mass="50488">MLHRTAQGNAPSPALSQADLACWLNAGLESGPQSGLQPPEFRFCVDSGAPLRRPATAAPGAPWVPPFGASPLAPRAARVVGGLRQSNSSIVLSRRNERRPEAEPDASQPLPPPGDYEFFSVAAGTRTPALLALDPSKGTLYAWLPASQRWEPLEHDGGGLLAVSRLARAAWRCELSQAGSSSLLFLPTEEGLACIQPDAVGLSFQAQYHGQDAAVGAPVQFGEQVWAPLRSKAGMLRFVSASLQGRPGAVVELPDGPLETGALQAPLADGRLAIWPAAAGQLVLRKQASGAIQGSFLAWPQGLQPAFEFGSPFLSRDGSLWQLCFDTRADSYVYLQLGVEQPERETTTAPRLCTGSFNFRFASRFRSAPWLEPEHGDDSATNAVVLPLLESSPSAAVLGVKLATTEGLAHVLQSSERMRVELVLDDDTTQTAFYCLSVAEPWRLRFFVHEARLWAYHPLSNRLDGWNLQ</sequence>
<dbReference type="AlphaFoldDB" id="A0A4R2MXP5"/>
<accession>A0A4R2MXP5</accession>
<evidence type="ECO:0000313" key="3">
    <source>
        <dbReference type="Proteomes" id="UP000295106"/>
    </source>
</evidence>
<dbReference type="EMBL" id="SLXD01000001">
    <property type="protein sequence ID" value="TCP05353.1"/>
    <property type="molecule type" value="Genomic_DNA"/>
</dbReference>